<dbReference type="PROSITE" id="PS50255">
    <property type="entry name" value="CYTOCHROME_B5_2"/>
    <property type="match status" value="1"/>
</dbReference>
<dbReference type="Proteomes" id="UP000823941">
    <property type="component" value="Chromosome 18"/>
</dbReference>
<dbReference type="InterPro" id="IPR018506">
    <property type="entry name" value="Cyt_B5_heme-BS"/>
</dbReference>
<keyword evidence="8" id="KW-1185">Reference proteome</keyword>
<evidence type="ECO:0000313" key="7">
    <source>
        <dbReference type="EMBL" id="KAG7302327.1"/>
    </source>
</evidence>
<feature type="domain" description="Cytochrome b5 heme-binding" evidence="6">
    <location>
        <begin position="2"/>
        <end position="78"/>
    </location>
</feature>
<dbReference type="SMART" id="SM01117">
    <property type="entry name" value="Cyt-b5"/>
    <property type="match status" value="1"/>
</dbReference>
<dbReference type="PANTHER" id="PTHR19359">
    <property type="entry name" value="CYTOCHROME B5"/>
    <property type="match status" value="1"/>
</dbReference>
<protein>
    <recommendedName>
        <fullName evidence="6">Cytochrome b5 heme-binding domain-containing protein</fullName>
    </recommendedName>
</protein>
<keyword evidence="3 5" id="KW-0408">Iron</keyword>
<dbReference type="Pfam" id="PF00173">
    <property type="entry name" value="Cyt-b5"/>
    <property type="match status" value="1"/>
</dbReference>
<comment type="similarity">
    <text evidence="4 5">Belongs to the cytochrome b5 family.</text>
</comment>
<name>A0ABQ7QAQ9_PLUXY</name>
<gene>
    <name evidence="7" type="ORF">JYU34_013825</name>
</gene>
<dbReference type="InterPro" id="IPR050668">
    <property type="entry name" value="Cytochrome_b5"/>
</dbReference>
<dbReference type="EMBL" id="JAHIBW010000018">
    <property type="protein sequence ID" value="KAG7302327.1"/>
    <property type="molecule type" value="Genomic_DNA"/>
</dbReference>
<sequence>MSRIISREEVKKHHRCDSTWIIIANKVYDVTSFLEEHPGGADSLLEVAGQDGTRQFEDVGHSEDARKLLKKYYIGDLPVSEAGEGSSWWWVKYAIGGVVIAIIGGLVYRKLSSPSPPEPLIEPAAPAAPAAT</sequence>
<dbReference type="PROSITE" id="PS00191">
    <property type="entry name" value="CYTOCHROME_B5_1"/>
    <property type="match status" value="1"/>
</dbReference>
<evidence type="ECO:0000256" key="3">
    <source>
        <dbReference type="ARBA" id="ARBA00023004"/>
    </source>
</evidence>
<evidence type="ECO:0000256" key="5">
    <source>
        <dbReference type="RuleBase" id="RU362121"/>
    </source>
</evidence>
<evidence type="ECO:0000259" key="6">
    <source>
        <dbReference type="PROSITE" id="PS50255"/>
    </source>
</evidence>
<keyword evidence="1 5" id="KW-0349">Heme</keyword>
<reference evidence="7 8" key="1">
    <citation type="submission" date="2021-06" db="EMBL/GenBank/DDBJ databases">
        <title>A haploid diamondback moth (Plutella xylostella L.) genome assembly resolves 31 chromosomes and identifies a diamide resistance mutation.</title>
        <authorList>
            <person name="Ward C.M."/>
            <person name="Perry K.D."/>
            <person name="Baker G."/>
            <person name="Powis K."/>
            <person name="Heckel D.G."/>
            <person name="Baxter S.W."/>
        </authorList>
    </citation>
    <scope>NUCLEOTIDE SEQUENCE [LARGE SCALE GENOMIC DNA]</scope>
    <source>
        <strain evidence="7 8">LV</strain>
        <tissue evidence="7">Single pupa</tissue>
    </source>
</reference>
<evidence type="ECO:0000256" key="1">
    <source>
        <dbReference type="ARBA" id="ARBA00022617"/>
    </source>
</evidence>
<dbReference type="InterPro" id="IPR036400">
    <property type="entry name" value="Cyt_B5-like_heme/steroid_sf"/>
</dbReference>
<keyword evidence="2 5" id="KW-0479">Metal-binding</keyword>
<accession>A0ABQ7QAQ9</accession>
<organism evidence="7 8">
    <name type="scientific">Plutella xylostella</name>
    <name type="common">Diamondback moth</name>
    <name type="synonym">Plutella maculipennis</name>
    <dbReference type="NCBI Taxonomy" id="51655"/>
    <lineage>
        <taxon>Eukaryota</taxon>
        <taxon>Metazoa</taxon>
        <taxon>Ecdysozoa</taxon>
        <taxon>Arthropoda</taxon>
        <taxon>Hexapoda</taxon>
        <taxon>Insecta</taxon>
        <taxon>Pterygota</taxon>
        <taxon>Neoptera</taxon>
        <taxon>Endopterygota</taxon>
        <taxon>Lepidoptera</taxon>
        <taxon>Glossata</taxon>
        <taxon>Ditrysia</taxon>
        <taxon>Yponomeutoidea</taxon>
        <taxon>Plutellidae</taxon>
        <taxon>Plutella</taxon>
    </lineage>
</organism>
<evidence type="ECO:0000256" key="2">
    <source>
        <dbReference type="ARBA" id="ARBA00022723"/>
    </source>
</evidence>
<comment type="caution">
    <text evidence="7">The sequence shown here is derived from an EMBL/GenBank/DDBJ whole genome shotgun (WGS) entry which is preliminary data.</text>
</comment>
<proteinExistence type="inferred from homology"/>
<dbReference type="Gene3D" id="3.10.120.10">
    <property type="entry name" value="Cytochrome b5-like heme/steroid binding domain"/>
    <property type="match status" value="1"/>
</dbReference>
<dbReference type="InterPro" id="IPR001199">
    <property type="entry name" value="Cyt_B5-like_heme/steroid-bd"/>
</dbReference>
<dbReference type="SUPFAM" id="SSF55856">
    <property type="entry name" value="Cytochrome b5-like heme/steroid binding domain"/>
    <property type="match status" value="1"/>
</dbReference>
<evidence type="ECO:0000256" key="4">
    <source>
        <dbReference type="ARBA" id="ARBA00038168"/>
    </source>
</evidence>
<evidence type="ECO:0000313" key="8">
    <source>
        <dbReference type="Proteomes" id="UP000823941"/>
    </source>
</evidence>
<dbReference type="PRINTS" id="PR00363">
    <property type="entry name" value="CYTOCHROMEB5"/>
</dbReference>